<accession>A0A6J4TSS0</accession>
<evidence type="ECO:0000313" key="2">
    <source>
        <dbReference type="EMBL" id="CAA9530633.1"/>
    </source>
</evidence>
<protein>
    <submittedName>
        <fullName evidence="2">Uncharacterized protein</fullName>
    </submittedName>
</protein>
<dbReference type="AlphaFoldDB" id="A0A6J4TSS0"/>
<gene>
    <name evidence="2" type="ORF">AVDCRST_MAG67-4123</name>
</gene>
<proteinExistence type="predicted"/>
<dbReference type="EMBL" id="CADCVQ010000167">
    <property type="protein sequence ID" value="CAA9530633.1"/>
    <property type="molecule type" value="Genomic_DNA"/>
</dbReference>
<organism evidence="2">
    <name type="scientific">uncultured Solirubrobacteraceae bacterium</name>
    <dbReference type="NCBI Taxonomy" id="1162706"/>
    <lineage>
        <taxon>Bacteria</taxon>
        <taxon>Bacillati</taxon>
        <taxon>Actinomycetota</taxon>
        <taxon>Thermoleophilia</taxon>
        <taxon>Solirubrobacterales</taxon>
        <taxon>Solirubrobacteraceae</taxon>
        <taxon>environmental samples</taxon>
    </lineage>
</organism>
<feature type="region of interest" description="Disordered" evidence="1">
    <location>
        <begin position="1"/>
        <end position="40"/>
    </location>
</feature>
<feature type="compositionally biased region" description="Polar residues" evidence="1">
    <location>
        <begin position="1"/>
        <end position="12"/>
    </location>
</feature>
<feature type="compositionally biased region" description="Low complexity" evidence="1">
    <location>
        <begin position="20"/>
        <end position="30"/>
    </location>
</feature>
<reference evidence="2" key="1">
    <citation type="submission" date="2020-02" db="EMBL/GenBank/DDBJ databases">
        <authorList>
            <person name="Meier V. D."/>
        </authorList>
    </citation>
    <scope>NUCLEOTIDE SEQUENCE</scope>
    <source>
        <strain evidence="2">AVDCRST_MAG67</strain>
    </source>
</reference>
<sequence length="90" mass="9961">MTTTPCPSTRQDTLCDEDASSSSAASASASGTCLTRPAARPRIDAHSRELRPCRQRPIKALRWMVDREEVRAAQRVVGQAIIDVQSRPRR</sequence>
<evidence type="ECO:0000256" key="1">
    <source>
        <dbReference type="SAM" id="MobiDB-lite"/>
    </source>
</evidence>
<name>A0A6J4TSS0_9ACTN</name>